<accession>A0ABU6YIA9</accession>
<reference evidence="1 2" key="1">
    <citation type="journal article" date="2023" name="Plants (Basel)">
        <title>Bridging the Gap: Combining Genomics and Transcriptomics Approaches to Understand Stylosanthes scabra, an Orphan Legume from the Brazilian Caatinga.</title>
        <authorList>
            <person name="Ferreira-Neto J.R.C."/>
            <person name="da Silva M.D."/>
            <person name="Binneck E."/>
            <person name="de Melo N.F."/>
            <person name="da Silva R.H."/>
            <person name="de Melo A.L.T.M."/>
            <person name="Pandolfi V."/>
            <person name="Bustamante F.O."/>
            <person name="Brasileiro-Vidal A.C."/>
            <person name="Benko-Iseppon A.M."/>
        </authorList>
    </citation>
    <scope>NUCLEOTIDE SEQUENCE [LARGE SCALE GENOMIC DNA]</scope>
    <source>
        <tissue evidence="1">Leaves</tissue>
    </source>
</reference>
<evidence type="ECO:0000313" key="1">
    <source>
        <dbReference type="EMBL" id="MED6210147.1"/>
    </source>
</evidence>
<evidence type="ECO:0000313" key="2">
    <source>
        <dbReference type="Proteomes" id="UP001341840"/>
    </source>
</evidence>
<protein>
    <submittedName>
        <fullName evidence="1">Uncharacterized protein</fullName>
    </submittedName>
</protein>
<dbReference type="Proteomes" id="UP001341840">
    <property type="component" value="Unassembled WGS sequence"/>
</dbReference>
<comment type="caution">
    <text evidence="1">The sequence shown here is derived from an EMBL/GenBank/DDBJ whole genome shotgun (WGS) entry which is preliminary data.</text>
</comment>
<proteinExistence type="predicted"/>
<dbReference type="EMBL" id="JASCZI010242212">
    <property type="protein sequence ID" value="MED6210147.1"/>
    <property type="molecule type" value="Genomic_DNA"/>
</dbReference>
<gene>
    <name evidence="1" type="ORF">PIB30_061428</name>
</gene>
<keyword evidence="2" id="KW-1185">Reference proteome</keyword>
<organism evidence="1 2">
    <name type="scientific">Stylosanthes scabra</name>
    <dbReference type="NCBI Taxonomy" id="79078"/>
    <lineage>
        <taxon>Eukaryota</taxon>
        <taxon>Viridiplantae</taxon>
        <taxon>Streptophyta</taxon>
        <taxon>Embryophyta</taxon>
        <taxon>Tracheophyta</taxon>
        <taxon>Spermatophyta</taxon>
        <taxon>Magnoliopsida</taxon>
        <taxon>eudicotyledons</taxon>
        <taxon>Gunneridae</taxon>
        <taxon>Pentapetalae</taxon>
        <taxon>rosids</taxon>
        <taxon>fabids</taxon>
        <taxon>Fabales</taxon>
        <taxon>Fabaceae</taxon>
        <taxon>Papilionoideae</taxon>
        <taxon>50 kb inversion clade</taxon>
        <taxon>dalbergioids sensu lato</taxon>
        <taxon>Dalbergieae</taxon>
        <taxon>Pterocarpus clade</taxon>
        <taxon>Stylosanthes</taxon>
    </lineage>
</organism>
<name>A0ABU6YIA9_9FABA</name>
<sequence length="115" mass="12815">MLAQCYAVWAPLLPRECFPLPLGGSNQQRVSGVPFSRRWGTVPYFAIMEDTNIHILKGRGTLQHRAVAIITINHMPLKLGFLLGLFAVDFFGCLSEETTSYLNCVLVGCRLVFIS</sequence>